<dbReference type="Proteomes" id="UP000030693">
    <property type="component" value="Unassembled WGS sequence"/>
</dbReference>
<dbReference type="SMART" id="SM00261">
    <property type="entry name" value="FU"/>
    <property type="match status" value="14"/>
</dbReference>
<protein>
    <submittedName>
        <fullName evidence="6">TKL protein kinase</fullName>
    </submittedName>
</protein>
<proteinExistence type="predicted"/>
<keyword evidence="1" id="KW-0067">ATP-binding</keyword>
<feature type="transmembrane region" description="Helical" evidence="3">
    <location>
        <begin position="1806"/>
        <end position="1831"/>
    </location>
</feature>
<dbReference type="GeneID" id="20527960"/>
<keyword evidence="7" id="KW-1185">Reference proteome</keyword>
<accession>A0A058Z692</accession>
<dbReference type="RefSeq" id="XP_009495396.1">
    <property type="nucleotide sequence ID" value="XM_009497121.1"/>
</dbReference>
<evidence type="ECO:0000256" key="4">
    <source>
        <dbReference type="SAM" id="SignalP"/>
    </source>
</evidence>
<dbReference type="PROSITE" id="PS50011">
    <property type="entry name" value="PROTEIN_KINASE_DOM"/>
    <property type="match status" value="1"/>
</dbReference>
<feature type="signal peptide" evidence="4">
    <location>
        <begin position="1"/>
        <end position="39"/>
    </location>
</feature>
<dbReference type="Gene3D" id="1.10.510.10">
    <property type="entry name" value="Transferase(Phosphotransferase) domain 1"/>
    <property type="match status" value="1"/>
</dbReference>
<keyword evidence="6" id="KW-0418">Kinase</keyword>
<dbReference type="InterPro" id="IPR017441">
    <property type="entry name" value="Protein_kinase_ATP_BS"/>
</dbReference>
<keyword evidence="3" id="KW-0472">Membrane</keyword>
<feature type="chain" id="PRO_5001566281" evidence="4">
    <location>
        <begin position="40"/>
        <end position="2163"/>
    </location>
</feature>
<gene>
    <name evidence="6" type="ORF">H696_03235</name>
</gene>
<keyword evidence="3" id="KW-0812">Transmembrane</keyword>
<dbReference type="InterPro" id="IPR006212">
    <property type="entry name" value="Furin_repeat"/>
</dbReference>
<feature type="domain" description="Protein kinase" evidence="5">
    <location>
        <begin position="1874"/>
        <end position="2159"/>
    </location>
</feature>
<dbReference type="CDD" id="cd00064">
    <property type="entry name" value="FU"/>
    <property type="match status" value="7"/>
</dbReference>
<dbReference type="GO" id="GO:0004672">
    <property type="term" value="F:protein kinase activity"/>
    <property type="evidence" value="ECO:0007669"/>
    <property type="project" value="InterPro"/>
</dbReference>
<evidence type="ECO:0000256" key="2">
    <source>
        <dbReference type="SAM" id="MobiDB-lite"/>
    </source>
</evidence>
<dbReference type="Gene3D" id="2.10.220.10">
    <property type="entry name" value="Hormone Receptor, Insulin-like Growth Factor Receptor 1, Chain A, domain 2"/>
    <property type="match status" value="9"/>
</dbReference>
<evidence type="ECO:0000313" key="6">
    <source>
        <dbReference type="EMBL" id="KCV69790.1"/>
    </source>
</evidence>
<keyword evidence="1" id="KW-0547">Nucleotide-binding</keyword>
<dbReference type="InterPro" id="IPR011009">
    <property type="entry name" value="Kinase-like_dom_sf"/>
</dbReference>
<dbReference type="GO" id="GO:0005524">
    <property type="term" value="F:ATP binding"/>
    <property type="evidence" value="ECO:0007669"/>
    <property type="project" value="UniProtKB-UniRule"/>
</dbReference>
<dbReference type="InterPro" id="IPR009030">
    <property type="entry name" value="Growth_fac_rcpt_cys_sf"/>
</dbReference>
<dbReference type="SUPFAM" id="SSF57184">
    <property type="entry name" value="Growth factor receptor domain"/>
    <property type="match status" value="7"/>
</dbReference>
<keyword evidence="4" id="KW-0732">Signal</keyword>
<dbReference type="InterPro" id="IPR000742">
    <property type="entry name" value="EGF"/>
</dbReference>
<dbReference type="SUPFAM" id="SSF56112">
    <property type="entry name" value="Protein kinase-like (PK-like)"/>
    <property type="match status" value="1"/>
</dbReference>
<dbReference type="EMBL" id="KB932205">
    <property type="protein sequence ID" value="KCV69790.1"/>
    <property type="molecule type" value="Genomic_DNA"/>
</dbReference>
<sequence>MHHQQGGAAGQPPPSQPARPILSLMLWLLLLLLGSGALAMDVDQQVGGELLLIASGTPFGCTDMLGRLFAGDDAVCYRVFNRSTWLSYRQPSSRPTGWDFRRDSFFTNDPSLSGPLVGMPQALDFGPLGLPSTRTDPLFLWQSGSQVGLSVAGQSHTHALPAGQPAALLAGHANGPDEVTALVLVEGADASLNRAHTLRWRNQAWLATDAQVPHPRAPGATGLPGNFFLATADGWAWIRPGSPTLSFPLGRPVVALAATRFLTPHLQAMDLVVTTADRLYVYLGLDPGTGTWAELLEAGQLPEERQALTTRLVPPVQDATLPTRFLLLVSGTRQMWRLVRLSTGGHGGDAGPAGGQLLWQAIRLPATFATWPDVVRMAPVNLGPARPEYWVLFQDNQAYHLADDMGCDSDPSIRCDRLAATWACAPGRLEAPHLVHGQLCGACGDGFFRSPAPRGSYECRPCLVAGCQVCSDAGESCSTCQGDLLLVRGPPGQPDSCVETCPGGLTALGRVCGPSLHPQPDLHVATLDNRIAGGTGVSTFCASRTYLKAGRLHVSNASLAAREPESLLASLASSSLGMLDVQQMRQDPLAPVVVTPVQGMPLVPGVEHILEMGPFISDRRVSLLLLVDCGPGCMSVIRLACTLPGTAPADECQLQARAWALDRHLLQRQPVQKLTPSVVSFGHHVAEFQADGSLILTGPGAPAAPSSLAMGFHRDVATGRPGQMLYTHAKSSTQVHAISWDIRRRMGLTTQALAAAWATPDPAPQAALLRPEAPASPCGRATAAATAGPGQGQPPGQAQPAIGTASSMVSDLWVLVSLATRPSGTPPASRSEDIVHTGLLTSGGQVHWGAVHRPLGAHAQGRVNDIPGGWEALAPVAGITDRSPFFATGVALRGSGEFPSALVMVSQMHLGVVLLHCPAGVATCRLGPRRVVALPPSQRLLPASGGAIATPLPGAWPPVGEHAPGPAAALLLSPVAPYTQPVLLVRVSVADCPARTFGPGCQPCDASCQGCTGPGPGECTGPRCAFFRPSQPDACLDACPAGLHPDAEGACGCHADCAACHLSPGRGQYICTACRPGMALDPAAQPPDRCRPCHASCSECHAPASATACQACPSGGLLGPAGVCAAACPAGTWPDHAAGTCVPCPGNCAACTGPDFCTACQPSPLPDPASGWCVACFEQCAQCQGSLDACLACRPGFRWAAGAPPAGPDQTAPCVPCPEGCAECADDGGCLSCRPGFLIGMDPGTCVSRCPDGTAAHSPSRACRPCHQDCGTCFQPGDGKACNACAPGKFLQPTSFSCLDTCPQRYYPGSGACIRCGPLCQACSGPGKCDRCEPGRFDPGDGSCALCPDSCATCSGPAACDACQGGLVFLSPDPAVGSLCGDACPAGSYPGPDRCLACGTACARCAGDAHLCEACAPGHRWAGHPPAAGSGLTGSCVPCPAHCDVCTADDECLACDAGFFRRAQNGACVAACPPGEYPEPGSAVCRACDATCGRCAGPAGDQCTGCAPGSVLSREGRCIESCPAGQYPGQAAGGAAGPAAPPELQCLACSPACDRCDGPGEGACTACPAPRLLEAGRCVDQCGPGHFACAPAGRCAPCPDGCAACQPAEQAPTACRATCTGCHAGMVLSPGTGRCGAFCPPGEFLPRADALECAPCGPSCAACHGQADRCTVCADAAAWLRPDTGHCLESCPEAGFAVSPAESVCLACASNCDRCTAPPDTRACTLAPDGRLDCPAMSACDRCAPGYLLLAGGSCVADCPAGHFPRWDASPGVCAPCHPKCAGGCTGPEESHCDRPAGHSPASQRLAIGLGIGFGLLFLLMFLALILFLMLRLRRDQGLKELVDELDEVSPDLGPISDPTPPGTLRVDLAADFTPLRTPLGTGRHSTIFAARAVGGGTTTRLGCPDIVAIKLMKADAPDADVARRLQNEIALMWLLRDQDNIVRMYGYSDSPPALVMQQYQTDLGRLVHSRADVPLGDMLHICHQWAAGLDAMHNAGVAHCHFGPDKILVAPAGPGSWLVAVGDLAASRNLRHPPAEVAPPAPGPRRAAYTAPEVLLAAERQRPLKAAFHLPADVFAAAVVLWECLTRAIPWEGSDADTIKADVRSGRRPDMAAAVAPLRQQAPTFVQATTNLLNQAWDEDPLDRPSAMAIHQLCAAILAALP</sequence>
<keyword evidence="3" id="KW-1133">Transmembrane helix</keyword>
<dbReference type="Pfam" id="PF00069">
    <property type="entry name" value="Pkinase"/>
    <property type="match status" value="1"/>
</dbReference>
<dbReference type="PANTHER" id="PTHR45756">
    <property type="entry name" value="PALMITOYLTRANSFERASE"/>
    <property type="match status" value="1"/>
</dbReference>
<dbReference type="InterPro" id="IPR000719">
    <property type="entry name" value="Prot_kinase_dom"/>
</dbReference>
<evidence type="ECO:0000256" key="1">
    <source>
        <dbReference type="PROSITE-ProRule" id="PRU10141"/>
    </source>
</evidence>
<dbReference type="SMART" id="SM00181">
    <property type="entry name" value="EGF"/>
    <property type="match status" value="10"/>
</dbReference>
<dbReference type="InterPro" id="IPR053215">
    <property type="entry name" value="TKL_Ser/Thr_kinase"/>
</dbReference>
<dbReference type="PANTHER" id="PTHR45756:SF1">
    <property type="entry name" value="PROTEIN KINASE DOMAIN CONTAINING PROTEIN"/>
    <property type="match status" value="1"/>
</dbReference>
<name>A0A058Z692_FONAL</name>
<feature type="binding site" evidence="1">
    <location>
        <position position="1911"/>
    </location>
    <ligand>
        <name>ATP</name>
        <dbReference type="ChEBI" id="CHEBI:30616"/>
    </ligand>
</feature>
<dbReference type="PROSITE" id="PS00107">
    <property type="entry name" value="PROTEIN_KINASE_ATP"/>
    <property type="match status" value="1"/>
</dbReference>
<evidence type="ECO:0000313" key="7">
    <source>
        <dbReference type="Proteomes" id="UP000030693"/>
    </source>
</evidence>
<keyword evidence="6" id="KW-0808">Transferase</keyword>
<reference evidence="6" key="1">
    <citation type="submission" date="2013-04" db="EMBL/GenBank/DDBJ databases">
        <title>The Genome Sequence of Fonticula alba ATCC 38817.</title>
        <authorList>
            <consortium name="The Broad Institute Genomics Platform"/>
            <person name="Russ C."/>
            <person name="Cuomo C."/>
            <person name="Burger G."/>
            <person name="Gray M.W."/>
            <person name="Holland P.W.H."/>
            <person name="King N."/>
            <person name="Lang F.B.F."/>
            <person name="Roger A.J."/>
            <person name="Ruiz-Trillo I."/>
            <person name="Brown M."/>
            <person name="Walker B."/>
            <person name="Young S."/>
            <person name="Zeng Q."/>
            <person name="Gargeya S."/>
            <person name="Fitzgerald M."/>
            <person name="Haas B."/>
            <person name="Abouelleil A."/>
            <person name="Allen A.W."/>
            <person name="Alvarado L."/>
            <person name="Arachchi H.M."/>
            <person name="Berlin A.M."/>
            <person name="Chapman S.B."/>
            <person name="Gainer-Dewar J."/>
            <person name="Goldberg J."/>
            <person name="Griggs A."/>
            <person name="Gujja S."/>
            <person name="Hansen M."/>
            <person name="Howarth C."/>
            <person name="Imamovic A."/>
            <person name="Ireland A."/>
            <person name="Larimer J."/>
            <person name="McCowan C."/>
            <person name="Murphy C."/>
            <person name="Pearson M."/>
            <person name="Poon T.W."/>
            <person name="Priest M."/>
            <person name="Roberts A."/>
            <person name="Saif S."/>
            <person name="Shea T."/>
            <person name="Sisk P."/>
            <person name="Sykes S."/>
            <person name="Wortman J."/>
            <person name="Nusbaum C."/>
            <person name="Birren B."/>
        </authorList>
    </citation>
    <scope>NUCLEOTIDE SEQUENCE [LARGE SCALE GENOMIC DNA]</scope>
    <source>
        <strain evidence="6">ATCC 38817</strain>
    </source>
</reference>
<dbReference type="eggNOG" id="KOG1025">
    <property type="taxonomic scope" value="Eukaryota"/>
</dbReference>
<dbReference type="eggNOG" id="KOG3525">
    <property type="taxonomic scope" value="Eukaryota"/>
</dbReference>
<evidence type="ECO:0000259" key="5">
    <source>
        <dbReference type="PROSITE" id="PS50011"/>
    </source>
</evidence>
<organism evidence="6">
    <name type="scientific">Fonticula alba</name>
    <name type="common">Slime mold</name>
    <dbReference type="NCBI Taxonomy" id="691883"/>
    <lineage>
        <taxon>Eukaryota</taxon>
        <taxon>Rotosphaerida</taxon>
        <taxon>Fonticulaceae</taxon>
        <taxon>Fonticula</taxon>
    </lineage>
</organism>
<feature type="region of interest" description="Disordered" evidence="2">
    <location>
        <begin position="767"/>
        <end position="802"/>
    </location>
</feature>
<dbReference type="OrthoDB" id="10251639at2759"/>
<evidence type="ECO:0000256" key="3">
    <source>
        <dbReference type="SAM" id="Phobius"/>
    </source>
</evidence>